<dbReference type="PANTHER" id="PTHR36721">
    <property type="entry name" value="PROLINE-RICH FAMILY PROTEIN"/>
    <property type="match status" value="1"/>
</dbReference>
<feature type="region of interest" description="Disordered" evidence="1">
    <location>
        <begin position="86"/>
        <end position="172"/>
    </location>
</feature>
<feature type="compositionally biased region" description="Pro residues" evidence="1">
    <location>
        <begin position="104"/>
        <end position="122"/>
    </location>
</feature>
<evidence type="ECO:0000256" key="2">
    <source>
        <dbReference type="SAM" id="Phobius"/>
    </source>
</evidence>
<feature type="compositionally biased region" description="Low complexity" evidence="1">
    <location>
        <begin position="123"/>
        <end position="136"/>
    </location>
</feature>
<evidence type="ECO:0000313" key="3">
    <source>
        <dbReference type="EMBL" id="KVH90773.1"/>
    </source>
</evidence>
<dbReference type="PANTHER" id="PTHR36721:SF15">
    <property type="entry name" value="EN_SPM-LIKE TRANSPOSON PROTEIN"/>
    <property type="match status" value="1"/>
</dbReference>
<protein>
    <submittedName>
        <fullName evidence="3">Uncharacterized protein</fullName>
    </submittedName>
</protein>
<evidence type="ECO:0000313" key="4">
    <source>
        <dbReference type="Proteomes" id="UP000243975"/>
    </source>
</evidence>
<dbReference type="OMA" id="LVQQCIC"/>
<keyword evidence="2" id="KW-0812">Transmembrane</keyword>
<dbReference type="STRING" id="59895.A0A103XHK4"/>
<dbReference type="EMBL" id="LEKV01005094">
    <property type="protein sequence ID" value="KVH90773.1"/>
    <property type="molecule type" value="Genomic_DNA"/>
</dbReference>
<keyword evidence="4" id="KW-1185">Reference proteome</keyword>
<dbReference type="AlphaFoldDB" id="A0A103XHK4"/>
<dbReference type="Proteomes" id="UP000243975">
    <property type="component" value="Unassembled WGS sequence"/>
</dbReference>
<gene>
    <name evidence="3" type="ORF">Ccrd_007215</name>
</gene>
<keyword evidence="2" id="KW-1133">Transmembrane helix</keyword>
<feature type="transmembrane region" description="Helical" evidence="2">
    <location>
        <begin position="175"/>
        <end position="195"/>
    </location>
</feature>
<proteinExistence type="predicted"/>
<sequence>MAPSVAVEEGYGGVVWWWKTTTTTKREFDSPYLRVFPLLSSRRRICHFQSSTDSHTTQAASTTMATDRFIYSLAFTLLFTLSVSSDPPQISPSPAPQLGSVDLPPVPSPSPTTGSPPAPPPSSDLSPTPSFDTSSPPSLPPAPELADASDVSSANVKTEETKEASSGGMSSGKKAGIAIGVIGAVCVVGLGGMLYKKRQYNIRRAEFSSAARREFL</sequence>
<organism evidence="3 4">
    <name type="scientific">Cynara cardunculus var. scolymus</name>
    <name type="common">Globe artichoke</name>
    <name type="synonym">Cynara scolymus</name>
    <dbReference type="NCBI Taxonomy" id="59895"/>
    <lineage>
        <taxon>Eukaryota</taxon>
        <taxon>Viridiplantae</taxon>
        <taxon>Streptophyta</taxon>
        <taxon>Embryophyta</taxon>
        <taxon>Tracheophyta</taxon>
        <taxon>Spermatophyta</taxon>
        <taxon>Magnoliopsida</taxon>
        <taxon>eudicotyledons</taxon>
        <taxon>Gunneridae</taxon>
        <taxon>Pentapetalae</taxon>
        <taxon>asterids</taxon>
        <taxon>campanulids</taxon>
        <taxon>Asterales</taxon>
        <taxon>Asteraceae</taxon>
        <taxon>Carduoideae</taxon>
        <taxon>Cardueae</taxon>
        <taxon>Carduinae</taxon>
        <taxon>Cynara</taxon>
    </lineage>
</organism>
<reference evidence="3 4" key="1">
    <citation type="journal article" date="2016" name="Sci. Rep.">
        <title>The genome sequence of the outbreeding globe artichoke constructed de novo incorporating a phase-aware low-pass sequencing strategy of F1 progeny.</title>
        <authorList>
            <person name="Scaglione D."/>
            <person name="Reyes-Chin-Wo S."/>
            <person name="Acquadro A."/>
            <person name="Froenicke L."/>
            <person name="Portis E."/>
            <person name="Beitel C."/>
            <person name="Tirone M."/>
            <person name="Mauro R."/>
            <person name="Lo Monaco A."/>
            <person name="Mauromicale G."/>
            <person name="Faccioli P."/>
            <person name="Cattivelli L."/>
            <person name="Rieseberg L."/>
            <person name="Michelmore R."/>
            <person name="Lanteri S."/>
        </authorList>
    </citation>
    <scope>NUCLEOTIDE SEQUENCE [LARGE SCALE GENOMIC DNA]</scope>
    <source>
        <strain evidence="3">2C</strain>
    </source>
</reference>
<name>A0A103XHK4_CYNCS</name>
<keyword evidence="2" id="KW-0472">Membrane</keyword>
<accession>A0A103XHK4</accession>
<comment type="caution">
    <text evidence="3">The sequence shown here is derived from an EMBL/GenBank/DDBJ whole genome shotgun (WGS) entry which is preliminary data.</text>
</comment>
<evidence type="ECO:0000256" key="1">
    <source>
        <dbReference type="SAM" id="MobiDB-lite"/>
    </source>
</evidence>
<dbReference type="Gramene" id="KVH90773">
    <property type="protein sequence ID" value="KVH90773"/>
    <property type="gene ID" value="Ccrd_007215"/>
</dbReference>